<proteinExistence type="predicted"/>
<gene>
    <name evidence="1" type="ORF">QOZ84_06995</name>
</gene>
<dbReference type="Proteomes" id="UP001301012">
    <property type="component" value="Unassembled WGS sequence"/>
</dbReference>
<organism evidence="1 2">
    <name type="scientific">Romboutsia sedimentorum</name>
    <dbReference type="NCBI Taxonomy" id="1368474"/>
    <lineage>
        <taxon>Bacteria</taxon>
        <taxon>Bacillati</taxon>
        <taxon>Bacillota</taxon>
        <taxon>Clostridia</taxon>
        <taxon>Peptostreptococcales</taxon>
        <taxon>Peptostreptococcaceae</taxon>
        <taxon>Romboutsia</taxon>
    </lineage>
</organism>
<evidence type="ECO:0000313" key="1">
    <source>
        <dbReference type="EMBL" id="MDK2563290.1"/>
    </source>
</evidence>
<reference evidence="1 2" key="1">
    <citation type="submission" date="2023-05" db="EMBL/GenBank/DDBJ databases">
        <title>Rombocin, a short stable natural nisin variant, displays selective antimicrobial activity against Listeria monocytogenes and employs dual mode of action to kill target bacterial strains.</title>
        <authorList>
            <person name="Wambui J."/>
            <person name="Stephan R."/>
            <person name="Kuipers O.P."/>
        </authorList>
    </citation>
    <scope>NUCLEOTIDE SEQUENCE [LARGE SCALE GENOMIC DNA]</scope>
    <source>
        <strain evidence="1 2">RC002</strain>
    </source>
</reference>
<evidence type="ECO:0000313" key="2">
    <source>
        <dbReference type="Proteomes" id="UP001301012"/>
    </source>
</evidence>
<comment type="caution">
    <text evidence="1">The sequence shown here is derived from an EMBL/GenBank/DDBJ whole genome shotgun (WGS) entry which is preliminary data.</text>
</comment>
<dbReference type="EMBL" id="JASKYM010000002">
    <property type="protein sequence ID" value="MDK2563290.1"/>
    <property type="molecule type" value="Genomic_DNA"/>
</dbReference>
<sequence>MIKKYFTKRYLFSLLCTLIIISFIIQINRIPISEAISNRDTIELTPMQSTFLKIATMKEENIQLKKSDIESMINKFELKGVNQRTIDVISTYSHNNENISIYTTSLDNSSKVEGIIYKMYDPSKKITMLRSQYSDFEKDGKYIRLEVSSNSIDEIDKLAIKLNAKFINTNLYSDYLSIYNRICDNSKLNIEDLTKINSKFKPDTDHAYKNDTHNNFKLDKDNFNAITLDTNKSTNEFLDMNLNSFLNVKGEINDLSKTKNDNLCTTLISKLDKKGLEYYNFSNEDNLGHTLMLFKGNSKELKEVFLQTINFTK</sequence>
<dbReference type="RefSeq" id="WP_284132239.1">
    <property type="nucleotide sequence ID" value="NZ_JASKYM010000002.1"/>
</dbReference>
<accession>A0ABT7ECU6</accession>
<keyword evidence="2" id="KW-1185">Reference proteome</keyword>
<protein>
    <submittedName>
        <fullName evidence="1">Uncharacterized protein</fullName>
    </submittedName>
</protein>
<name>A0ABT7ECU6_9FIRM</name>